<proteinExistence type="inferred from homology"/>
<feature type="domain" description="Bifunctional inhibitor/plant lipid transfer protein/seed storage helical" evidence="5">
    <location>
        <begin position="30"/>
        <end position="61"/>
    </location>
</feature>
<dbReference type="GO" id="GO:0008289">
    <property type="term" value="F:lipid binding"/>
    <property type="evidence" value="ECO:0007669"/>
    <property type="project" value="UniProtKB-KW"/>
</dbReference>
<keyword evidence="3" id="KW-0446">Lipid-binding</keyword>
<comment type="caution">
    <text evidence="6">The sequence shown here is derived from an EMBL/GenBank/DDBJ whole genome shotgun (WGS) entry which is preliminary data.</text>
</comment>
<protein>
    <recommendedName>
        <fullName evidence="5">Bifunctional inhibitor/plant lipid transfer protein/seed storage helical domain-containing protein</fullName>
    </recommendedName>
</protein>
<dbReference type="InterPro" id="IPR036312">
    <property type="entry name" value="Bifun_inhib/LTP/seed_sf"/>
</dbReference>
<keyword evidence="7" id="KW-1185">Reference proteome</keyword>
<evidence type="ECO:0000256" key="4">
    <source>
        <dbReference type="SAM" id="SignalP"/>
    </source>
</evidence>
<dbReference type="EMBL" id="JAMZMK010009002">
    <property type="protein sequence ID" value="KAI7737519.1"/>
    <property type="molecule type" value="Genomic_DNA"/>
</dbReference>
<name>A0AAD5C9T9_AMBAR</name>
<dbReference type="SUPFAM" id="SSF47699">
    <property type="entry name" value="Bifunctional inhibitor/lipid-transfer protein/seed storage 2S albumin"/>
    <property type="match status" value="1"/>
</dbReference>
<evidence type="ECO:0000256" key="3">
    <source>
        <dbReference type="ARBA" id="ARBA00023121"/>
    </source>
</evidence>
<evidence type="ECO:0000313" key="7">
    <source>
        <dbReference type="Proteomes" id="UP001206925"/>
    </source>
</evidence>
<evidence type="ECO:0000256" key="2">
    <source>
        <dbReference type="ARBA" id="ARBA00022448"/>
    </source>
</evidence>
<feature type="chain" id="PRO_5041962154" description="Bifunctional inhibitor/plant lipid transfer protein/seed storage helical domain-containing protein" evidence="4">
    <location>
        <begin position="26"/>
        <end position="75"/>
    </location>
</feature>
<gene>
    <name evidence="6" type="ORF">M8C21_033522</name>
</gene>
<sequence length="75" mass="8116">MDCIRILWSVAVGLLLVSWRPTVFAAPPTCDVVQNILAPCVGFLTGQEPSKACCTGVNNLNNSRKNKADRVTEVN</sequence>
<organism evidence="6 7">
    <name type="scientific">Ambrosia artemisiifolia</name>
    <name type="common">Common ragweed</name>
    <dbReference type="NCBI Taxonomy" id="4212"/>
    <lineage>
        <taxon>Eukaryota</taxon>
        <taxon>Viridiplantae</taxon>
        <taxon>Streptophyta</taxon>
        <taxon>Embryophyta</taxon>
        <taxon>Tracheophyta</taxon>
        <taxon>Spermatophyta</taxon>
        <taxon>Magnoliopsida</taxon>
        <taxon>eudicotyledons</taxon>
        <taxon>Gunneridae</taxon>
        <taxon>Pentapetalae</taxon>
        <taxon>asterids</taxon>
        <taxon>campanulids</taxon>
        <taxon>Asterales</taxon>
        <taxon>Asteraceae</taxon>
        <taxon>Asteroideae</taxon>
        <taxon>Heliantheae alliance</taxon>
        <taxon>Heliantheae</taxon>
        <taxon>Ambrosia</taxon>
    </lineage>
</organism>
<evidence type="ECO:0000313" key="6">
    <source>
        <dbReference type="EMBL" id="KAI7737519.1"/>
    </source>
</evidence>
<evidence type="ECO:0000259" key="5">
    <source>
        <dbReference type="Pfam" id="PF00234"/>
    </source>
</evidence>
<keyword evidence="2" id="KW-0813">Transport</keyword>
<dbReference type="Proteomes" id="UP001206925">
    <property type="component" value="Unassembled WGS sequence"/>
</dbReference>
<feature type="signal peptide" evidence="4">
    <location>
        <begin position="1"/>
        <end position="25"/>
    </location>
</feature>
<dbReference type="PANTHER" id="PTHR33076">
    <property type="entry name" value="NON-SPECIFIC LIPID-TRANSFER PROTEIN 2-RELATED"/>
    <property type="match status" value="1"/>
</dbReference>
<dbReference type="PRINTS" id="PR00382">
    <property type="entry name" value="LIPIDTRNSFER"/>
</dbReference>
<keyword evidence="4" id="KW-0732">Signal</keyword>
<dbReference type="AlphaFoldDB" id="A0AAD5C9T9"/>
<dbReference type="GO" id="GO:0006869">
    <property type="term" value="P:lipid transport"/>
    <property type="evidence" value="ECO:0007669"/>
    <property type="project" value="InterPro"/>
</dbReference>
<reference evidence="6" key="1">
    <citation type="submission" date="2022-06" db="EMBL/GenBank/DDBJ databases">
        <title>Uncovering the hologenomic basis of an extraordinary plant invasion.</title>
        <authorList>
            <person name="Bieker V.C."/>
            <person name="Martin M.D."/>
            <person name="Gilbert T."/>
            <person name="Hodgins K."/>
            <person name="Battlay P."/>
            <person name="Petersen B."/>
            <person name="Wilson J."/>
        </authorList>
    </citation>
    <scope>NUCLEOTIDE SEQUENCE</scope>
    <source>
        <strain evidence="6">AA19_3_7</strain>
        <tissue evidence="6">Leaf</tissue>
    </source>
</reference>
<comment type="similarity">
    <text evidence="1">Belongs to the plant LTP family.</text>
</comment>
<dbReference type="Pfam" id="PF00234">
    <property type="entry name" value="Tryp_alpha_amyl"/>
    <property type="match status" value="1"/>
</dbReference>
<dbReference type="Gene3D" id="1.10.110.10">
    <property type="entry name" value="Plant lipid-transfer and hydrophobic proteins"/>
    <property type="match status" value="1"/>
</dbReference>
<evidence type="ECO:0000256" key="1">
    <source>
        <dbReference type="ARBA" id="ARBA00009748"/>
    </source>
</evidence>
<dbReference type="InterPro" id="IPR016140">
    <property type="entry name" value="Bifunc_inhib/LTP/seed_store"/>
</dbReference>
<dbReference type="InterPro" id="IPR000528">
    <property type="entry name" value="Plant_nsLTP"/>
</dbReference>
<accession>A0AAD5C9T9</accession>